<evidence type="ECO:0000313" key="1">
    <source>
        <dbReference type="EMBL" id="JAH77640.1"/>
    </source>
</evidence>
<sequence>MLLNSICLSVFKFKGFGERKSVTS</sequence>
<dbReference type="AlphaFoldDB" id="A0A0E9VJM6"/>
<reference evidence="1" key="2">
    <citation type="journal article" date="2015" name="Fish Shellfish Immunol.">
        <title>Early steps in the European eel (Anguilla anguilla)-Vibrio vulnificus interaction in the gills: Role of the RtxA13 toxin.</title>
        <authorList>
            <person name="Callol A."/>
            <person name="Pajuelo D."/>
            <person name="Ebbesson L."/>
            <person name="Teles M."/>
            <person name="MacKenzie S."/>
            <person name="Amaro C."/>
        </authorList>
    </citation>
    <scope>NUCLEOTIDE SEQUENCE</scope>
</reference>
<name>A0A0E9VJM6_ANGAN</name>
<reference evidence="1" key="1">
    <citation type="submission" date="2014-11" db="EMBL/GenBank/DDBJ databases">
        <authorList>
            <person name="Amaro Gonzalez C."/>
        </authorList>
    </citation>
    <scope>NUCLEOTIDE SEQUENCE</scope>
</reference>
<dbReference type="EMBL" id="GBXM01030937">
    <property type="protein sequence ID" value="JAH77640.1"/>
    <property type="molecule type" value="Transcribed_RNA"/>
</dbReference>
<accession>A0A0E9VJM6</accession>
<organism evidence="1">
    <name type="scientific">Anguilla anguilla</name>
    <name type="common">European freshwater eel</name>
    <name type="synonym">Muraena anguilla</name>
    <dbReference type="NCBI Taxonomy" id="7936"/>
    <lineage>
        <taxon>Eukaryota</taxon>
        <taxon>Metazoa</taxon>
        <taxon>Chordata</taxon>
        <taxon>Craniata</taxon>
        <taxon>Vertebrata</taxon>
        <taxon>Euteleostomi</taxon>
        <taxon>Actinopterygii</taxon>
        <taxon>Neopterygii</taxon>
        <taxon>Teleostei</taxon>
        <taxon>Anguilliformes</taxon>
        <taxon>Anguillidae</taxon>
        <taxon>Anguilla</taxon>
    </lineage>
</organism>
<protein>
    <submittedName>
        <fullName evidence="1">Uncharacterized protein</fullName>
    </submittedName>
</protein>
<proteinExistence type="predicted"/>